<feature type="chain" id="PRO_5003531903" description="Glycoside hydrolase family 5 domain-containing protein" evidence="1">
    <location>
        <begin position="28"/>
        <end position="488"/>
    </location>
</feature>
<reference evidence="2 3" key="1">
    <citation type="journal article" date="2013" name="Biodegradation">
        <title>Quantitative proteomic analysis of ibuprofen-degrading Patulibacter sp. strain I11.</title>
        <authorList>
            <person name="Almeida B."/>
            <person name="Kjeldal H."/>
            <person name="Lolas I."/>
            <person name="Knudsen A.D."/>
            <person name="Carvalho G."/>
            <person name="Nielsen K.L."/>
            <person name="Barreto Crespo M.T."/>
            <person name="Stensballe A."/>
            <person name="Nielsen J.L."/>
        </authorList>
    </citation>
    <scope>NUCLEOTIDE SEQUENCE [LARGE SCALE GENOMIC DNA]</scope>
    <source>
        <strain evidence="2 3">I11</strain>
    </source>
</reference>
<dbReference type="Proteomes" id="UP000005143">
    <property type="component" value="Unassembled WGS sequence"/>
</dbReference>
<keyword evidence="1" id="KW-0732">Signal</keyword>
<dbReference type="PANTHER" id="PTHR12631:SF10">
    <property type="entry name" value="BETA-XYLOSIDASE-LIKE PROTEIN-RELATED"/>
    <property type="match status" value="1"/>
</dbReference>
<dbReference type="OrthoDB" id="5241152at2"/>
<gene>
    <name evidence="2" type="ORF">PAI11_41760</name>
</gene>
<comment type="caution">
    <text evidence="2">The sequence shown here is derived from an EMBL/GenBank/DDBJ whole genome shotgun (WGS) entry which is preliminary data.</text>
</comment>
<dbReference type="InterPro" id="IPR051923">
    <property type="entry name" value="Glycosyl_Hydrolase_39"/>
</dbReference>
<dbReference type="InterPro" id="IPR017853">
    <property type="entry name" value="GH"/>
</dbReference>
<dbReference type="AlphaFoldDB" id="H0EBE7"/>
<keyword evidence="3" id="KW-1185">Reference proteome</keyword>
<dbReference type="PATRIC" id="fig|1097667.3.peg.4141"/>
<dbReference type="RefSeq" id="WP_007578897.1">
    <property type="nucleotide sequence ID" value="NZ_AGUD01000306.1"/>
</dbReference>
<proteinExistence type="predicted"/>
<evidence type="ECO:0000313" key="3">
    <source>
        <dbReference type="Proteomes" id="UP000005143"/>
    </source>
</evidence>
<dbReference type="Gene3D" id="3.20.20.80">
    <property type="entry name" value="Glycosidases"/>
    <property type="match status" value="1"/>
</dbReference>
<evidence type="ECO:0008006" key="4">
    <source>
        <dbReference type="Google" id="ProtNLM"/>
    </source>
</evidence>
<protein>
    <recommendedName>
        <fullName evidence="4">Glycoside hydrolase family 5 domain-containing protein</fullName>
    </recommendedName>
</protein>
<accession>H0EBE7</accession>
<evidence type="ECO:0000313" key="2">
    <source>
        <dbReference type="EMBL" id="EHN09023.1"/>
    </source>
</evidence>
<name>H0EBE7_9ACTN</name>
<evidence type="ECO:0000256" key="1">
    <source>
        <dbReference type="SAM" id="SignalP"/>
    </source>
</evidence>
<sequence>MTSRTLRAATATTVAVALLALPSLAPASSTMLTGIADENVLKGATPGGAEATVAKWKAEGVQDVRMFAQWNKLAPSTDATKAPNGFAGSDPKSYDFSTLDRNVDLVRKHGMSVTLVISGPGPVWASQEAVRRNGTWKPNPTLFGEFATAVTKHIAAKIDRYIVWNEPNVATWLQPQYSCTGTTCKPYSPHLYRQLAQAGYDAIHANDPSARIAVGATSSRGDKVAIRTNATFQPMNFLREMSCVTSKYKAKRSGLCKNFKPVTGYALAYHPHSGQISPGRRESNTGDAKLGDLSRLSSVVDRLTRARRLKVVGAKKMPFWFDEYAYQSSPPDKIEGVSLRRQSLWSQWGWSIAARSSRVQMLTQYEWFDEPTGSDGLYNRWQSGLYFADGRAKPLAAAFANPIYGWRTSKAGYVWGQARPGSQAIQVTLQRRSGSGSGYRDYKVITTNGVGQFKVKVPKSTKAQYRFTFVDPLSKQTRTSDAVGLAKD</sequence>
<dbReference type="GO" id="GO:0004553">
    <property type="term" value="F:hydrolase activity, hydrolyzing O-glycosyl compounds"/>
    <property type="evidence" value="ECO:0007669"/>
    <property type="project" value="TreeGrafter"/>
</dbReference>
<feature type="signal peptide" evidence="1">
    <location>
        <begin position="1"/>
        <end position="27"/>
    </location>
</feature>
<organism evidence="2 3">
    <name type="scientific">Patulibacter medicamentivorans</name>
    <dbReference type="NCBI Taxonomy" id="1097667"/>
    <lineage>
        <taxon>Bacteria</taxon>
        <taxon>Bacillati</taxon>
        <taxon>Actinomycetota</taxon>
        <taxon>Thermoleophilia</taxon>
        <taxon>Solirubrobacterales</taxon>
        <taxon>Patulibacteraceae</taxon>
        <taxon>Patulibacter</taxon>
    </lineage>
</organism>
<dbReference type="SUPFAM" id="SSF51445">
    <property type="entry name" value="(Trans)glycosidases"/>
    <property type="match status" value="1"/>
</dbReference>
<dbReference type="PANTHER" id="PTHR12631">
    <property type="entry name" value="ALPHA-L-IDURONIDASE"/>
    <property type="match status" value="1"/>
</dbReference>
<dbReference type="EMBL" id="AGUD01000306">
    <property type="protein sequence ID" value="EHN09023.1"/>
    <property type="molecule type" value="Genomic_DNA"/>
</dbReference>